<organism evidence="5 6">
    <name type="scientific">Spiribacter pallidus</name>
    <dbReference type="NCBI Taxonomy" id="1987936"/>
    <lineage>
        <taxon>Bacteria</taxon>
        <taxon>Pseudomonadati</taxon>
        <taxon>Pseudomonadota</taxon>
        <taxon>Gammaproteobacteria</taxon>
        <taxon>Chromatiales</taxon>
        <taxon>Ectothiorhodospiraceae</taxon>
        <taxon>Spiribacter</taxon>
    </lineage>
</organism>
<sequence>MNERAAAAAFIGTLQAGYTDFHYLRDVWQETTEKDALIGVGMTGIASGAVLDLDLEQATKAVLEENERVAKKLGINKAARTTTIKPSGTSSLVLGTSSGIHAWHNDFYIRRMRVGKDEAIYTYLQENHPELVEDEYFRPNDQAVIEIPQKAPEGAILRHESPMELLKRVSRFNEEWVRAGHRDGQNSHNVSVTVSVKDDQWQQVGDWMWKNRNHFNGISVLPYMGGTYKQAPFEDITQEQYEIMESALTSIDLTQVKEEEDNTDLTGEIACGADGCIVT</sequence>
<evidence type="ECO:0000256" key="3">
    <source>
        <dbReference type="ARBA" id="ARBA00023002"/>
    </source>
</evidence>
<keyword evidence="4" id="KW-0170">Cobalt</keyword>
<evidence type="ECO:0000256" key="4">
    <source>
        <dbReference type="ARBA" id="ARBA00023285"/>
    </source>
</evidence>
<keyword evidence="6" id="KW-1185">Reference proteome</keyword>
<gene>
    <name evidence="5" type="ORF">V6X73_09390</name>
</gene>
<dbReference type="PANTHER" id="PTHR43371">
    <property type="entry name" value="VITAMIN B12-DEPENDENT RIBONUCLEOTIDE REDUCTASE"/>
    <property type="match status" value="1"/>
</dbReference>
<dbReference type="SUPFAM" id="SSF51998">
    <property type="entry name" value="PFL-like glycyl radical enzymes"/>
    <property type="match status" value="1"/>
</dbReference>
<protein>
    <submittedName>
        <fullName evidence="5">Uncharacterized protein</fullName>
    </submittedName>
</protein>
<dbReference type="RefSeq" id="WP_367991162.1">
    <property type="nucleotide sequence ID" value="NZ_JBAKFM010000005.1"/>
</dbReference>
<evidence type="ECO:0000313" key="5">
    <source>
        <dbReference type="EMBL" id="MEX0469939.1"/>
    </source>
</evidence>
<evidence type="ECO:0000313" key="6">
    <source>
        <dbReference type="Proteomes" id="UP001556709"/>
    </source>
</evidence>
<comment type="cofactor">
    <cofactor evidence="1">
        <name>adenosylcob(III)alamin</name>
        <dbReference type="ChEBI" id="CHEBI:18408"/>
    </cofactor>
</comment>
<dbReference type="PANTHER" id="PTHR43371:SF1">
    <property type="entry name" value="RIBONUCLEOSIDE-DIPHOSPHATE REDUCTASE"/>
    <property type="match status" value="1"/>
</dbReference>
<accession>A0ABV3TE57</accession>
<keyword evidence="2" id="KW-0846">Cobalamin</keyword>
<reference evidence="5 6" key="1">
    <citation type="submission" date="2024-02" db="EMBL/GenBank/DDBJ databases">
        <title>New especies of Spiribacter isolated from saline water.</title>
        <authorList>
            <person name="Leon M.J."/>
            <person name="De La Haba R."/>
            <person name="Sanchez-Porro C."/>
            <person name="Ventosa A."/>
        </authorList>
    </citation>
    <scope>NUCLEOTIDE SEQUENCE [LARGE SCALE GENOMIC DNA]</scope>
    <source>
        <strain evidence="6">ag22IC6-390</strain>
    </source>
</reference>
<evidence type="ECO:0000256" key="2">
    <source>
        <dbReference type="ARBA" id="ARBA00022628"/>
    </source>
</evidence>
<keyword evidence="3" id="KW-0560">Oxidoreductase</keyword>
<comment type="caution">
    <text evidence="5">The sequence shown here is derived from an EMBL/GenBank/DDBJ whole genome shotgun (WGS) entry which is preliminary data.</text>
</comment>
<dbReference type="Gene3D" id="3.20.70.20">
    <property type="match status" value="2"/>
</dbReference>
<evidence type="ECO:0000256" key="1">
    <source>
        <dbReference type="ARBA" id="ARBA00001922"/>
    </source>
</evidence>
<name>A0ABV3TE57_9GAMM</name>
<proteinExistence type="predicted"/>
<dbReference type="Proteomes" id="UP001556709">
    <property type="component" value="Unassembled WGS sequence"/>
</dbReference>
<dbReference type="InterPro" id="IPR050862">
    <property type="entry name" value="RdRp_reductase_class-2"/>
</dbReference>
<dbReference type="EMBL" id="JBAKFM010000005">
    <property type="protein sequence ID" value="MEX0469939.1"/>
    <property type="molecule type" value="Genomic_DNA"/>
</dbReference>